<protein>
    <submittedName>
        <fullName evidence="2">Uncharacterized protein</fullName>
    </submittedName>
</protein>
<keyword evidence="3" id="KW-1185">Reference proteome</keyword>
<accession>A0A4R2QA05</accession>
<organism evidence="2 3">
    <name type="scientific">Tamaricihabitans halophyticus</name>
    <dbReference type="NCBI Taxonomy" id="1262583"/>
    <lineage>
        <taxon>Bacteria</taxon>
        <taxon>Bacillati</taxon>
        <taxon>Actinomycetota</taxon>
        <taxon>Actinomycetes</taxon>
        <taxon>Pseudonocardiales</taxon>
        <taxon>Pseudonocardiaceae</taxon>
        <taxon>Tamaricihabitans</taxon>
    </lineage>
</organism>
<gene>
    <name evidence="2" type="ORF">EV191_12122</name>
</gene>
<proteinExistence type="predicted"/>
<evidence type="ECO:0000313" key="2">
    <source>
        <dbReference type="EMBL" id="TCP43625.1"/>
    </source>
</evidence>
<dbReference type="EMBL" id="SLXQ01000021">
    <property type="protein sequence ID" value="TCP43625.1"/>
    <property type="molecule type" value="Genomic_DNA"/>
</dbReference>
<evidence type="ECO:0000256" key="1">
    <source>
        <dbReference type="SAM" id="MobiDB-lite"/>
    </source>
</evidence>
<reference evidence="2 3" key="1">
    <citation type="submission" date="2019-03" db="EMBL/GenBank/DDBJ databases">
        <title>Genomic Encyclopedia of Type Strains, Phase IV (KMG-IV): sequencing the most valuable type-strain genomes for metagenomic binning, comparative biology and taxonomic classification.</title>
        <authorList>
            <person name="Goeker M."/>
        </authorList>
    </citation>
    <scope>NUCLEOTIDE SEQUENCE [LARGE SCALE GENOMIC DNA]</scope>
    <source>
        <strain evidence="2 3">DSM 45765</strain>
    </source>
</reference>
<evidence type="ECO:0000313" key="3">
    <source>
        <dbReference type="Proteomes" id="UP000294911"/>
    </source>
</evidence>
<sequence>MKIKMNLDTRGYPCAGVVRMSEAKFARTHTFLSQGNVVGVRVFEPVIAGPIPAGRDGVAPTVGQPNAVPSSRVVRGGSDP</sequence>
<dbReference type="AlphaFoldDB" id="A0A4R2QA05"/>
<dbReference type="Proteomes" id="UP000294911">
    <property type="component" value="Unassembled WGS sequence"/>
</dbReference>
<comment type="caution">
    <text evidence="2">The sequence shown here is derived from an EMBL/GenBank/DDBJ whole genome shotgun (WGS) entry which is preliminary data.</text>
</comment>
<feature type="region of interest" description="Disordered" evidence="1">
    <location>
        <begin position="54"/>
        <end position="80"/>
    </location>
</feature>
<name>A0A4R2QA05_9PSEU</name>